<evidence type="ECO:0000259" key="3">
    <source>
        <dbReference type="Pfam" id="PF17109"/>
    </source>
</evidence>
<proteinExistence type="predicted"/>
<dbReference type="SUPFAM" id="SSF48452">
    <property type="entry name" value="TPR-like"/>
    <property type="match status" value="1"/>
</dbReference>
<keyword evidence="6" id="KW-1185">Reference proteome</keyword>
<dbReference type="Pfam" id="PF17109">
    <property type="entry name" value="Goodbye"/>
    <property type="match status" value="1"/>
</dbReference>
<dbReference type="Proteomes" id="UP001610334">
    <property type="component" value="Unassembled WGS sequence"/>
</dbReference>
<dbReference type="InterPro" id="IPR011990">
    <property type="entry name" value="TPR-like_helical_dom_sf"/>
</dbReference>
<dbReference type="InterPro" id="IPR042621">
    <property type="entry name" value="TTC23/TTC23L"/>
</dbReference>
<gene>
    <name evidence="5" type="ORF">BJX63DRAFT_422150</name>
</gene>
<dbReference type="InterPro" id="IPR031350">
    <property type="entry name" value="Goodbye_dom"/>
</dbReference>
<organism evidence="5 6">
    <name type="scientific">Aspergillus granulosus</name>
    <dbReference type="NCBI Taxonomy" id="176169"/>
    <lineage>
        <taxon>Eukaryota</taxon>
        <taxon>Fungi</taxon>
        <taxon>Dikarya</taxon>
        <taxon>Ascomycota</taxon>
        <taxon>Pezizomycotina</taxon>
        <taxon>Eurotiomycetes</taxon>
        <taxon>Eurotiomycetidae</taxon>
        <taxon>Eurotiales</taxon>
        <taxon>Aspergillaceae</taxon>
        <taxon>Aspergillus</taxon>
        <taxon>Aspergillus subgen. Nidulantes</taxon>
    </lineage>
</organism>
<feature type="domain" description="Nephrocystin 3-like N-terminal" evidence="4">
    <location>
        <begin position="294"/>
        <end position="473"/>
    </location>
</feature>
<dbReference type="InterPro" id="IPR027417">
    <property type="entry name" value="P-loop_NTPase"/>
</dbReference>
<evidence type="ECO:0000256" key="2">
    <source>
        <dbReference type="SAM" id="MobiDB-lite"/>
    </source>
</evidence>
<dbReference type="PROSITE" id="PS00675">
    <property type="entry name" value="SIGMA54_INTERACT_1"/>
    <property type="match status" value="1"/>
</dbReference>
<feature type="domain" description="Fungal STAND N-terminal Goodbye" evidence="3">
    <location>
        <begin position="17"/>
        <end position="132"/>
    </location>
</feature>
<dbReference type="PANTHER" id="PTHR14485:SF2">
    <property type="entry name" value="FUNGAL STAND N-TERMINAL GOODBYE DOMAIN-CONTAINING PROTEIN"/>
    <property type="match status" value="1"/>
</dbReference>
<evidence type="ECO:0008006" key="7">
    <source>
        <dbReference type="Google" id="ProtNLM"/>
    </source>
</evidence>
<name>A0ABR4H922_9EURO</name>
<dbReference type="Pfam" id="PF14559">
    <property type="entry name" value="TPR_19"/>
    <property type="match status" value="1"/>
</dbReference>
<dbReference type="Pfam" id="PF24883">
    <property type="entry name" value="NPHP3_N"/>
    <property type="match status" value="1"/>
</dbReference>
<dbReference type="PANTHER" id="PTHR14485">
    <property type="entry name" value="TETRATRICOPEPTIDE REPEAT PROTEIN 23"/>
    <property type="match status" value="1"/>
</dbReference>
<evidence type="ECO:0000313" key="6">
    <source>
        <dbReference type="Proteomes" id="UP001610334"/>
    </source>
</evidence>
<comment type="caution">
    <text evidence="5">The sequence shown here is derived from an EMBL/GenBank/DDBJ whole genome shotgun (WGS) entry which is preliminary data.</text>
</comment>
<dbReference type="SUPFAM" id="SSF52540">
    <property type="entry name" value="P-loop containing nucleoside triphosphate hydrolases"/>
    <property type="match status" value="1"/>
</dbReference>
<dbReference type="InterPro" id="IPR056884">
    <property type="entry name" value="NPHP3-like_N"/>
</dbReference>
<reference evidence="5 6" key="1">
    <citation type="submission" date="2024-07" db="EMBL/GenBank/DDBJ databases">
        <title>Section-level genome sequencing and comparative genomics of Aspergillus sections Usti and Cavernicolus.</title>
        <authorList>
            <consortium name="Lawrence Berkeley National Laboratory"/>
            <person name="Nybo J.L."/>
            <person name="Vesth T.C."/>
            <person name="Theobald S."/>
            <person name="Frisvad J.C."/>
            <person name="Larsen T.O."/>
            <person name="Kjaerboelling I."/>
            <person name="Rothschild-Mancinelli K."/>
            <person name="Lyhne E.K."/>
            <person name="Kogle M.E."/>
            <person name="Barry K."/>
            <person name="Clum A."/>
            <person name="Na H."/>
            <person name="Ledsgaard L."/>
            <person name="Lin J."/>
            <person name="Lipzen A."/>
            <person name="Kuo A."/>
            <person name="Riley R."/>
            <person name="Mondo S."/>
            <person name="Labutti K."/>
            <person name="Haridas S."/>
            <person name="Pangalinan J."/>
            <person name="Salamov A.A."/>
            <person name="Simmons B.A."/>
            <person name="Magnuson J.K."/>
            <person name="Chen J."/>
            <person name="Drula E."/>
            <person name="Henrissat B."/>
            <person name="Wiebenga A."/>
            <person name="Lubbers R.J."/>
            <person name="Gomes A.C."/>
            <person name="Makela M.R."/>
            <person name="Stajich J."/>
            <person name="Grigoriev I.V."/>
            <person name="Mortensen U.H."/>
            <person name="De Vries R.P."/>
            <person name="Baker S.E."/>
            <person name="Andersen M.R."/>
        </authorList>
    </citation>
    <scope>NUCLEOTIDE SEQUENCE [LARGE SCALE GENOMIC DNA]</scope>
    <source>
        <strain evidence="5 6">CBS 588.65</strain>
    </source>
</reference>
<protein>
    <recommendedName>
        <fullName evidence="7">Fungal STAND N-terminal Goodbye domain-containing protein</fullName>
    </recommendedName>
</protein>
<keyword evidence="1" id="KW-0677">Repeat</keyword>
<evidence type="ECO:0000259" key="4">
    <source>
        <dbReference type="Pfam" id="PF24883"/>
    </source>
</evidence>
<feature type="compositionally biased region" description="Basic and acidic residues" evidence="2">
    <location>
        <begin position="901"/>
        <end position="912"/>
    </location>
</feature>
<dbReference type="Gene3D" id="1.25.40.10">
    <property type="entry name" value="Tetratricopeptide repeat domain"/>
    <property type="match status" value="1"/>
</dbReference>
<sequence>MSTETKNTGPASVQEIWEKTITRFQQRTGQRLDGVSRTPDDLRRALDAHYAAQADDPDVSKAKAVGFRMIHCIQLLGGIAAQGASMVFGPAGLCFNALSFLLDIPKKVNEFHGEINAIFAEVGPALAQFRIYQRMEENTHVDEALRTAIDQVMTSFVDICANCINIHREGRWKSFKRNAKRVLLDEGSVRGELDNFKKLTQDQLNVQATLTLEVALDTNQGVAFIKTSVTEIDTTTKGIKTDVTGLVEAEHKRGLNDARKKNLDTIKEKLGQKEEDVANVVDARDNMWKNSVKGSGKWLNDVEEYRQWLDRSSAAEPLLILTGDSGTGKSFLVSAIAQDVKARNSATKAERALLGYYSFSIATKTDSDRNRPETAMKSICLQMADQDAVYAKHAAGVCGESGKDKNYFKDATCQTLWAKLGIGAPAKNAMHYILLDSVGLLSAEELERLLEALRQLPMTSDDEKSSPVRILISGEPSNFQEEWLTSVSAKCIDITQYNADDISAFIVEELKKADLFQEQDLDSQRRRKTVRERLLKRSNNCYATVHQDLGKIKSIVASSGTEDELNRVLQESSTDPKALVRSEIETLAAVLNPRELEEVNELLTWTVAGFGRFTLDELASALYMRFKSVSLQPLAQKITGKYSKLFTLTYGGKFLALRDYVEECVVAERVRPRQSVDDPKITATITVTNGDIKAVQRFFWDLTHHSSFANGFEFRPDSDLSQVTSRKIQIYKIDAHFEIVKRAFDYFLQPPSEEKEKGNLSGKYFMMCLPDHLKVLYEAEGLDELPLADKQYIGSHIYDMFNEGDLVESNWELTPWSIWYKSDDEMGVFWSWLDDPVAIARLGARDKRWLTEIKKGNNRNRSLLTPIMTMVARNWLQGNKWEVLRPIEWLTGFLTLGTKPRVENSDGDEKAATGEAEAQPEGKTEEDREIIINENDSVVDQVVKAEKWAKKALGVSEVDCTWCIRLGQTYRDLGESEAAVEQYQQAATILQGQEPIDKEQLASVFQALGELQDEAKNALPYYKQAYEQNDSNADILYALATHYAANGSLEEAASIVQKAVSTTDPDTESSLLIEMLQKSVRNYCWDDMVAMFAGFRWLITSSPECWTALQTALETAIEKARAEEKNQDIATFQLLLGSALYYVRQEFPEDLAKAVDYWNAACATVREEVGFEDQDELVYIEQYALSALGRLRVEQAIREENPDFESCMVELRKAYDTDRASQTVEALLANLYTLGGQRHKAREILRPRMVTAFNILADDDAANDWEGFASIRHLLVHTGDFENARKACMLLPMKWFSTVVLKALLEDEDPPLEAASAQLVKFFEKECLPDESQGDWFTKVLTEAERLLAAAEPGSNEAAVWTRVSKILDGFKHFNDISFWCNGCGRNFDFEIGFNVCKYCYNMDLCDNCLGALRDGKGNKPYICSQLHDWIPLEPWKTQSYVRGWKKLVPVVAEDGSEQLISASKWMGNLCEDWGLAKEDWDFE</sequence>
<dbReference type="InterPro" id="IPR025662">
    <property type="entry name" value="Sigma_54_int_dom_ATP-bd_1"/>
</dbReference>
<dbReference type="EMBL" id="JBFXLT010000054">
    <property type="protein sequence ID" value="KAL2811754.1"/>
    <property type="molecule type" value="Genomic_DNA"/>
</dbReference>
<accession>A0ABR4H922</accession>
<feature type="region of interest" description="Disordered" evidence="2">
    <location>
        <begin position="901"/>
        <end position="926"/>
    </location>
</feature>
<evidence type="ECO:0000313" key="5">
    <source>
        <dbReference type="EMBL" id="KAL2811754.1"/>
    </source>
</evidence>
<dbReference type="SUPFAM" id="SSF81901">
    <property type="entry name" value="HCP-like"/>
    <property type="match status" value="1"/>
</dbReference>
<dbReference type="Gene3D" id="3.40.50.300">
    <property type="entry name" value="P-loop containing nucleotide triphosphate hydrolases"/>
    <property type="match status" value="1"/>
</dbReference>
<evidence type="ECO:0000256" key="1">
    <source>
        <dbReference type="ARBA" id="ARBA00022737"/>
    </source>
</evidence>